<dbReference type="InterPro" id="IPR018236">
    <property type="entry name" value="SAICAR_synthetase_CS"/>
</dbReference>
<comment type="caution">
    <text evidence="10">The sequence shown here is derived from an EMBL/GenBank/DDBJ whole genome shotgun (WGS) entry which is preliminary data.</text>
</comment>
<dbReference type="InterPro" id="IPR001636">
    <property type="entry name" value="SAICAR_synth"/>
</dbReference>
<dbReference type="Proteomes" id="UP000285961">
    <property type="component" value="Unassembled WGS sequence"/>
</dbReference>
<keyword evidence="3 8" id="KW-0436">Ligase</keyword>
<dbReference type="UniPathway" id="UPA00074">
    <property type="reaction ID" value="UER00131"/>
</dbReference>
<protein>
    <recommendedName>
        <fullName evidence="8">Phosphoribosylaminoimidazole-succinocarboxamide synthase</fullName>
        <ecNumber evidence="8">6.3.2.6</ecNumber>
    </recommendedName>
    <alternativeName>
        <fullName evidence="8">SAICAR synthetase</fullName>
    </alternativeName>
</protein>
<evidence type="ECO:0000256" key="1">
    <source>
        <dbReference type="ARBA" id="ARBA00004672"/>
    </source>
</evidence>
<dbReference type="Gene3D" id="3.30.470.20">
    <property type="entry name" value="ATP-grasp fold, B domain"/>
    <property type="match status" value="1"/>
</dbReference>
<comment type="pathway">
    <text evidence="1 8">Purine metabolism; IMP biosynthesis via de novo pathway; 5-amino-1-(5-phospho-D-ribosyl)imidazole-4-carboxamide from 5-amino-1-(5-phospho-D-ribosyl)imidazole-4-carboxylate: step 1/2.</text>
</comment>
<reference evidence="10 11" key="1">
    <citation type="journal article" date="2017" name="ISME J.">
        <title>Energy and carbon metabolisms in a deep terrestrial subsurface fluid microbial community.</title>
        <authorList>
            <person name="Momper L."/>
            <person name="Jungbluth S.P."/>
            <person name="Lee M.D."/>
            <person name="Amend J.P."/>
        </authorList>
    </citation>
    <scope>NUCLEOTIDE SEQUENCE [LARGE SCALE GENOMIC DNA]</scope>
    <source>
        <strain evidence="10">SURF_17</strain>
    </source>
</reference>
<gene>
    <name evidence="8" type="primary">purC</name>
    <name evidence="10" type="ORF">C4532_05405</name>
</gene>
<dbReference type="NCBIfam" id="NF010568">
    <property type="entry name" value="PRK13961.1"/>
    <property type="match status" value="1"/>
</dbReference>
<name>A0A419F2S7_9BACT</name>
<evidence type="ECO:0000256" key="7">
    <source>
        <dbReference type="ARBA" id="ARBA00048475"/>
    </source>
</evidence>
<dbReference type="FunFam" id="3.30.470.20:FF:000015">
    <property type="entry name" value="Phosphoribosylaminoimidazole-succinocarboxamide synthase"/>
    <property type="match status" value="1"/>
</dbReference>
<keyword evidence="4 8" id="KW-0547">Nucleotide-binding</keyword>
<evidence type="ECO:0000256" key="3">
    <source>
        <dbReference type="ARBA" id="ARBA00022598"/>
    </source>
</evidence>
<evidence type="ECO:0000256" key="4">
    <source>
        <dbReference type="ARBA" id="ARBA00022741"/>
    </source>
</evidence>
<dbReference type="PROSITE" id="PS01057">
    <property type="entry name" value="SAICAR_SYNTHETASE_1"/>
    <property type="match status" value="1"/>
</dbReference>
<comment type="catalytic activity">
    <reaction evidence="7 8">
        <text>5-amino-1-(5-phospho-D-ribosyl)imidazole-4-carboxylate + L-aspartate + ATP = (2S)-2-[5-amino-1-(5-phospho-beta-D-ribosyl)imidazole-4-carboxamido]succinate + ADP + phosphate + 2 H(+)</text>
        <dbReference type="Rhea" id="RHEA:22628"/>
        <dbReference type="ChEBI" id="CHEBI:15378"/>
        <dbReference type="ChEBI" id="CHEBI:29991"/>
        <dbReference type="ChEBI" id="CHEBI:30616"/>
        <dbReference type="ChEBI" id="CHEBI:43474"/>
        <dbReference type="ChEBI" id="CHEBI:58443"/>
        <dbReference type="ChEBI" id="CHEBI:77657"/>
        <dbReference type="ChEBI" id="CHEBI:456216"/>
        <dbReference type="EC" id="6.3.2.6"/>
    </reaction>
</comment>
<dbReference type="EC" id="6.3.2.6" evidence="8"/>
<dbReference type="CDD" id="cd01414">
    <property type="entry name" value="SAICAR_synt_Sc"/>
    <property type="match status" value="1"/>
</dbReference>
<dbReference type="PANTHER" id="PTHR43700:SF1">
    <property type="entry name" value="PHOSPHORIBOSYLAMINOIMIDAZOLE-SUCCINOCARBOXAMIDE SYNTHASE"/>
    <property type="match status" value="1"/>
</dbReference>
<dbReference type="Gene3D" id="3.30.200.20">
    <property type="entry name" value="Phosphorylase Kinase, domain 1"/>
    <property type="match status" value="1"/>
</dbReference>
<evidence type="ECO:0000256" key="8">
    <source>
        <dbReference type="HAMAP-Rule" id="MF_00137"/>
    </source>
</evidence>
<evidence type="ECO:0000259" key="9">
    <source>
        <dbReference type="Pfam" id="PF01259"/>
    </source>
</evidence>
<dbReference type="HAMAP" id="MF_00137">
    <property type="entry name" value="SAICAR_synth"/>
    <property type="match status" value="1"/>
</dbReference>
<dbReference type="Pfam" id="PF01259">
    <property type="entry name" value="SAICAR_synt"/>
    <property type="match status" value="1"/>
</dbReference>
<keyword evidence="6 8" id="KW-0067">ATP-binding</keyword>
<dbReference type="PANTHER" id="PTHR43700">
    <property type="entry name" value="PHOSPHORIBOSYLAMINOIMIDAZOLE-SUCCINOCARBOXAMIDE SYNTHASE"/>
    <property type="match status" value="1"/>
</dbReference>
<keyword evidence="5 8" id="KW-0658">Purine biosynthesis</keyword>
<sequence length="303" mass="34086">MAEQGNQTATAVTRTDFPALKLRSRGKVRDIYEVDGRILLVATDRISAFDVVLPNGIPNKGKVLTGLSRFWFEYMERIVPNHVIATDVERYPRAAAAYLDTLRDRSMLVKKAEPYPVECVVRGYLAGSAVKEYRQNQSVCGIKLPAGLRESEKLPEPIFTPATKAETGHDINITRKEMANRIGEEKTKLLIEKSLAIFNAASAYALSRGLILSDTKFEFGEYDGQTILIDELLTPDSSRYWLAGTYEVGKPQTNFDKQYVRDYLETLDWDKTPPGPALPPDVVARTEEKYKQAYKLITGKDLQ</sequence>
<evidence type="ECO:0000313" key="11">
    <source>
        <dbReference type="Proteomes" id="UP000285961"/>
    </source>
</evidence>
<dbReference type="InterPro" id="IPR028923">
    <property type="entry name" value="SAICAR_synt/ADE2_N"/>
</dbReference>
<feature type="domain" description="SAICAR synthetase/ADE2 N-terminal" evidence="9">
    <location>
        <begin position="24"/>
        <end position="272"/>
    </location>
</feature>
<dbReference type="GO" id="GO:0005524">
    <property type="term" value="F:ATP binding"/>
    <property type="evidence" value="ECO:0007669"/>
    <property type="project" value="UniProtKB-KW"/>
</dbReference>
<evidence type="ECO:0000313" key="10">
    <source>
        <dbReference type="EMBL" id="RJP72774.1"/>
    </source>
</evidence>
<organism evidence="10 11">
    <name type="scientific">Candidatus Abyssobacteria bacterium SURF_17</name>
    <dbReference type="NCBI Taxonomy" id="2093361"/>
    <lineage>
        <taxon>Bacteria</taxon>
        <taxon>Pseudomonadati</taxon>
        <taxon>Candidatus Hydrogenedentota</taxon>
        <taxon>Candidatus Abyssobacteria</taxon>
    </lineage>
</organism>
<dbReference type="GO" id="GO:0004639">
    <property type="term" value="F:phosphoribosylaminoimidazolesuccinocarboxamide synthase activity"/>
    <property type="evidence" value="ECO:0007669"/>
    <property type="project" value="UniProtKB-UniRule"/>
</dbReference>
<dbReference type="NCBIfam" id="TIGR00081">
    <property type="entry name" value="purC"/>
    <property type="match status" value="1"/>
</dbReference>
<proteinExistence type="inferred from homology"/>
<dbReference type="GO" id="GO:0005737">
    <property type="term" value="C:cytoplasm"/>
    <property type="evidence" value="ECO:0007669"/>
    <property type="project" value="TreeGrafter"/>
</dbReference>
<evidence type="ECO:0000256" key="6">
    <source>
        <dbReference type="ARBA" id="ARBA00022840"/>
    </source>
</evidence>
<dbReference type="AlphaFoldDB" id="A0A419F2S7"/>
<accession>A0A419F2S7</accession>
<dbReference type="GO" id="GO:0006189">
    <property type="term" value="P:'de novo' IMP biosynthetic process"/>
    <property type="evidence" value="ECO:0007669"/>
    <property type="project" value="UniProtKB-UniRule"/>
</dbReference>
<evidence type="ECO:0000256" key="5">
    <source>
        <dbReference type="ARBA" id="ARBA00022755"/>
    </source>
</evidence>
<comment type="similarity">
    <text evidence="2 8">Belongs to the SAICAR synthetase family.</text>
</comment>
<dbReference type="SUPFAM" id="SSF56104">
    <property type="entry name" value="SAICAR synthase-like"/>
    <property type="match status" value="1"/>
</dbReference>
<dbReference type="EMBL" id="QZKI01000039">
    <property type="protein sequence ID" value="RJP72774.1"/>
    <property type="molecule type" value="Genomic_DNA"/>
</dbReference>
<evidence type="ECO:0000256" key="2">
    <source>
        <dbReference type="ARBA" id="ARBA00010190"/>
    </source>
</evidence>